<keyword evidence="3" id="KW-1185">Reference proteome</keyword>
<name>A0C0Y6_PARTE</name>
<dbReference type="RefSeq" id="XP_001431851.1">
    <property type="nucleotide sequence ID" value="XM_001431814.1"/>
</dbReference>
<organism evidence="2 3">
    <name type="scientific">Paramecium tetraurelia</name>
    <dbReference type="NCBI Taxonomy" id="5888"/>
    <lineage>
        <taxon>Eukaryota</taxon>
        <taxon>Sar</taxon>
        <taxon>Alveolata</taxon>
        <taxon>Ciliophora</taxon>
        <taxon>Intramacronucleata</taxon>
        <taxon>Oligohymenophorea</taxon>
        <taxon>Peniculida</taxon>
        <taxon>Parameciidae</taxon>
        <taxon>Paramecium</taxon>
    </lineage>
</organism>
<feature type="transmembrane region" description="Helical" evidence="1">
    <location>
        <begin position="12"/>
        <end position="31"/>
    </location>
</feature>
<dbReference type="Proteomes" id="UP000000600">
    <property type="component" value="Unassembled WGS sequence"/>
</dbReference>
<proteinExistence type="predicted"/>
<accession>A0C0Y6</accession>
<keyword evidence="1" id="KW-0472">Membrane</keyword>
<protein>
    <submittedName>
        <fullName evidence="2">Uncharacterized protein</fullName>
    </submittedName>
</protein>
<sequence length="165" mass="19367">MKHLSSLIYNPIMFMWLKVMVNANLLLFFAIKLQRVQYFQKVTLHLHFPFVSAKARQSAANFEIKVSSNIGQTHFNLQSIDWQIALFRFVKFSPGYYQTNYYFLNFANSPYSRRELKDYRQLHKVGYNLATYSDGFMQVYSYAAKQFGALKTSLLRDQPTSIITA</sequence>
<evidence type="ECO:0000256" key="1">
    <source>
        <dbReference type="SAM" id="Phobius"/>
    </source>
</evidence>
<dbReference type="GeneID" id="5017635"/>
<reference evidence="2 3" key="1">
    <citation type="journal article" date="2006" name="Nature">
        <title>Global trends of whole-genome duplications revealed by the ciliate Paramecium tetraurelia.</title>
        <authorList>
            <consortium name="Genoscope"/>
            <person name="Aury J.-M."/>
            <person name="Jaillon O."/>
            <person name="Duret L."/>
            <person name="Noel B."/>
            <person name="Jubin C."/>
            <person name="Porcel B.M."/>
            <person name="Segurens B."/>
            <person name="Daubin V."/>
            <person name="Anthouard V."/>
            <person name="Aiach N."/>
            <person name="Arnaiz O."/>
            <person name="Billaut A."/>
            <person name="Beisson J."/>
            <person name="Blanc I."/>
            <person name="Bouhouche K."/>
            <person name="Camara F."/>
            <person name="Duharcourt S."/>
            <person name="Guigo R."/>
            <person name="Gogendeau D."/>
            <person name="Katinka M."/>
            <person name="Keller A.-M."/>
            <person name="Kissmehl R."/>
            <person name="Klotz C."/>
            <person name="Koll F."/>
            <person name="Le Moue A."/>
            <person name="Lepere C."/>
            <person name="Malinsky S."/>
            <person name="Nowacki M."/>
            <person name="Nowak J.K."/>
            <person name="Plattner H."/>
            <person name="Poulain J."/>
            <person name="Ruiz F."/>
            <person name="Serrano V."/>
            <person name="Zagulski M."/>
            <person name="Dessen P."/>
            <person name="Betermier M."/>
            <person name="Weissenbach J."/>
            <person name="Scarpelli C."/>
            <person name="Schachter V."/>
            <person name="Sperling L."/>
            <person name="Meyer E."/>
            <person name="Cohen J."/>
            <person name="Wincker P."/>
        </authorList>
    </citation>
    <scope>NUCLEOTIDE SEQUENCE [LARGE SCALE GENOMIC DNA]</scope>
    <source>
        <strain evidence="2 3">Stock d4-2</strain>
    </source>
</reference>
<dbReference type="EMBL" id="CT868031">
    <property type="protein sequence ID" value="CAK64453.1"/>
    <property type="molecule type" value="Genomic_DNA"/>
</dbReference>
<dbReference type="HOGENOM" id="CLU_1613976_0_0_1"/>
<dbReference type="KEGG" id="ptm:GSPATT00033929001"/>
<keyword evidence="1" id="KW-0812">Transmembrane</keyword>
<dbReference type="InParanoid" id="A0C0Y6"/>
<keyword evidence="1" id="KW-1133">Transmembrane helix</keyword>
<evidence type="ECO:0000313" key="3">
    <source>
        <dbReference type="Proteomes" id="UP000000600"/>
    </source>
</evidence>
<dbReference type="AlphaFoldDB" id="A0C0Y6"/>
<evidence type="ECO:0000313" key="2">
    <source>
        <dbReference type="EMBL" id="CAK64453.1"/>
    </source>
</evidence>
<gene>
    <name evidence="2" type="ORF">GSPATT00033929001</name>
</gene>